<dbReference type="GO" id="GO:0004222">
    <property type="term" value="F:metalloendopeptidase activity"/>
    <property type="evidence" value="ECO:0007669"/>
    <property type="project" value="InterPro"/>
</dbReference>
<dbReference type="InterPro" id="IPR024079">
    <property type="entry name" value="MetalloPept_cat_dom_sf"/>
</dbReference>
<dbReference type="SUPFAM" id="SSF54236">
    <property type="entry name" value="Ubiquitin-like"/>
    <property type="match status" value="1"/>
</dbReference>
<dbReference type="InterPro" id="IPR024077">
    <property type="entry name" value="Neurolysin/TOP_dom2"/>
</dbReference>
<keyword evidence="2 7" id="KW-0645">Protease</keyword>
<dbReference type="SUPFAM" id="SSF55486">
    <property type="entry name" value="Metalloproteases ('zincins'), catalytic domain"/>
    <property type="match status" value="1"/>
</dbReference>
<sequence>MNPDDVKPSHERGQQNEKSLKDDSLVENQITEESNLVVTEESLTVKTMKGRVFEVMVQPTNTIMSIKKLIEDSEGKDNYPCGEQLLIHNGNILKDDEELWLERKANERGVLVLVLKEQTVENQEKELSLSTQNSESESSESESSESESSESDGEIDYEAFCTGLQFVVMDESKIGRREGYELVEEITNQPLQLQNPFNLFCRAFNTGNAEDDDIDTEVTIHVVFRAARAAGCEFGRFLALGDEPPRSGLIPSRTSFNLLAETWVTFGYLAGRYVKENYRLEKNLYMQQFHDFYSLRGWSGESKDATSPYGFDHLKTAKGCQRFVADAIERSGELVSYISGMPSSPEIIKAMDEISDTVCSVVDSAELCRQTHPDSEFDEAAHKAAMDMNDYLHVRGMLICFQYHASLDTCIIFSALSTGPFQGVSEGPKQKGFQIPTDPRTLSSILQWTSDEEVRKMVYIQGNSVPHANHGVLEKLIASRHELAQEYIATRDFKREKCGDTSAELEPWDEAYYTSMMKSSVNDVDTAGDLGFIYLDLFSRKGKYPGCASFAIKGGRKISETEYQLPDYQHFSGTRVALDLAEMPSNLFEYYAWDYRLLKRFARHHSTGEIIPEKLVNSLQGARNMFAATEMQRQVFYALIDQMIFGEQPEPARDMSQLVYELKREHTSWNHVDGTHWHIRFSHLLNYGAGYYSYIYAKCFASTIWQSICEEDQREVFQTWRS</sequence>
<proteinExistence type="inferred from homology"/>
<keyword evidence="6 7" id="KW-0482">Metalloprotease</keyword>
<protein>
    <recommendedName>
        <fullName evidence="9">Ubiquitin-like domain-containing protein</fullName>
    </recommendedName>
</protein>
<evidence type="ECO:0000256" key="2">
    <source>
        <dbReference type="ARBA" id="ARBA00022670"/>
    </source>
</evidence>
<dbReference type="Gene3D" id="1.10.1370.10">
    <property type="entry name" value="Neurolysin, domain 3"/>
    <property type="match status" value="1"/>
</dbReference>
<dbReference type="Pfam" id="PF00240">
    <property type="entry name" value="ubiquitin"/>
    <property type="match status" value="1"/>
</dbReference>
<dbReference type="Pfam" id="PF01432">
    <property type="entry name" value="Peptidase_M3"/>
    <property type="match status" value="1"/>
</dbReference>
<feature type="region of interest" description="Disordered" evidence="8">
    <location>
        <begin position="123"/>
        <end position="153"/>
    </location>
</feature>
<dbReference type="EMBL" id="LR999458">
    <property type="protein sequence ID" value="CAE6218748.1"/>
    <property type="molecule type" value="Genomic_DNA"/>
</dbReference>
<name>A0A8S2AXN0_ARAAE</name>
<dbReference type="InterPro" id="IPR029071">
    <property type="entry name" value="Ubiquitin-like_domsf"/>
</dbReference>
<feature type="compositionally biased region" description="Acidic residues" evidence="8">
    <location>
        <begin position="137"/>
        <end position="153"/>
    </location>
</feature>
<gene>
    <name evidence="10" type="ORF">AARE701A_LOCUS20492</name>
</gene>
<evidence type="ECO:0000256" key="4">
    <source>
        <dbReference type="ARBA" id="ARBA00022801"/>
    </source>
</evidence>
<evidence type="ECO:0000256" key="7">
    <source>
        <dbReference type="RuleBase" id="RU003435"/>
    </source>
</evidence>
<feature type="domain" description="Ubiquitin-like" evidence="9">
    <location>
        <begin position="41"/>
        <end position="99"/>
    </location>
</feature>
<keyword evidence="4 7" id="KW-0378">Hydrolase</keyword>
<dbReference type="InterPro" id="IPR045090">
    <property type="entry name" value="Pept_M3A_M3B"/>
</dbReference>
<dbReference type="InterPro" id="IPR000626">
    <property type="entry name" value="Ubiquitin-like_dom"/>
</dbReference>
<dbReference type="Proteomes" id="UP000682877">
    <property type="component" value="Chromosome 8"/>
</dbReference>
<dbReference type="GO" id="GO:0006518">
    <property type="term" value="P:peptide metabolic process"/>
    <property type="evidence" value="ECO:0007669"/>
    <property type="project" value="TreeGrafter"/>
</dbReference>
<dbReference type="AlphaFoldDB" id="A0A8S2AXN0"/>
<keyword evidence="3 7" id="KW-0479">Metal-binding</keyword>
<organism evidence="10 11">
    <name type="scientific">Arabidopsis arenosa</name>
    <name type="common">Sand rock-cress</name>
    <name type="synonym">Cardaminopsis arenosa</name>
    <dbReference type="NCBI Taxonomy" id="38785"/>
    <lineage>
        <taxon>Eukaryota</taxon>
        <taxon>Viridiplantae</taxon>
        <taxon>Streptophyta</taxon>
        <taxon>Embryophyta</taxon>
        <taxon>Tracheophyta</taxon>
        <taxon>Spermatophyta</taxon>
        <taxon>Magnoliopsida</taxon>
        <taxon>eudicotyledons</taxon>
        <taxon>Gunneridae</taxon>
        <taxon>Pentapetalae</taxon>
        <taxon>rosids</taxon>
        <taxon>malvids</taxon>
        <taxon>Brassicales</taxon>
        <taxon>Brassicaceae</taxon>
        <taxon>Camelineae</taxon>
        <taxon>Arabidopsis</taxon>
    </lineage>
</organism>
<dbReference type="GO" id="GO:0046872">
    <property type="term" value="F:metal ion binding"/>
    <property type="evidence" value="ECO:0007669"/>
    <property type="project" value="UniProtKB-UniRule"/>
</dbReference>
<dbReference type="GO" id="GO:0006508">
    <property type="term" value="P:proteolysis"/>
    <property type="evidence" value="ECO:0007669"/>
    <property type="project" value="UniProtKB-KW"/>
</dbReference>
<dbReference type="Gene3D" id="3.10.20.90">
    <property type="entry name" value="Phosphatidylinositol 3-kinase Catalytic Subunit, Chain A, domain 1"/>
    <property type="match status" value="1"/>
</dbReference>
<evidence type="ECO:0000256" key="6">
    <source>
        <dbReference type="ARBA" id="ARBA00023049"/>
    </source>
</evidence>
<keyword evidence="5 7" id="KW-0862">Zinc</keyword>
<evidence type="ECO:0000259" key="9">
    <source>
        <dbReference type="PROSITE" id="PS50053"/>
    </source>
</evidence>
<dbReference type="Gene3D" id="3.40.390.10">
    <property type="entry name" value="Collagenase (Catalytic Domain)"/>
    <property type="match status" value="2"/>
</dbReference>
<dbReference type="PROSITE" id="PS50053">
    <property type="entry name" value="UBIQUITIN_2"/>
    <property type="match status" value="1"/>
</dbReference>
<evidence type="ECO:0000256" key="3">
    <source>
        <dbReference type="ARBA" id="ARBA00022723"/>
    </source>
</evidence>
<dbReference type="SMART" id="SM00213">
    <property type="entry name" value="UBQ"/>
    <property type="match status" value="1"/>
</dbReference>
<comment type="cofactor">
    <cofactor evidence="7">
        <name>Zn(2+)</name>
        <dbReference type="ChEBI" id="CHEBI:29105"/>
    </cofactor>
    <text evidence="7">Binds 1 zinc ion.</text>
</comment>
<evidence type="ECO:0000313" key="11">
    <source>
        <dbReference type="Proteomes" id="UP000682877"/>
    </source>
</evidence>
<keyword evidence="11" id="KW-1185">Reference proteome</keyword>
<accession>A0A8S2AXN0</accession>
<dbReference type="PANTHER" id="PTHR11804">
    <property type="entry name" value="PROTEASE M3 THIMET OLIGOPEPTIDASE-RELATED"/>
    <property type="match status" value="1"/>
</dbReference>
<evidence type="ECO:0000313" key="10">
    <source>
        <dbReference type="EMBL" id="CAE6218748.1"/>
    </source>
</evidence>
<dbReference type="PANTHER" id="PTHR11804:SF79">
    <property type="entry name" value="MITOCHONDRIAL INTERMEDIATE PEPTIDASE"/>
    <property type="match status" value="1"/>
</dbReference>
<reference evidence="10" key="1">
    <citation type="submission" date="2021-01" db="EMBL/GenBank/DDBJ databases">
        <authorList>
            <person name="Bezrukov I."/>
        </authorList>
    </citation>
    <scope>NUCLEOTIDE SEQUENCE</scope>
</reference>
<evidence type="ECO:0000256" key="5">
    <source>
        <dbReference type="ARBA" id="ARBA00022833"/>
    </source>
</evidence>
<evidence type="ECO:0000256" key="1">
    <source>
        <dbReference type="ARBA" id="ARBA00006040"/>
    </source>
</evidence>
<evidence type="ECO:0000256" key="8">
    <source>
        <dbReference type="SAM" id="MobiDB-lite"/>
    </source>
</evidence>
<dbReference type="InterPro" id="IPR001567">
    <property type="entry name" value="Pept_M3A_M3B_dom"/>
</dbReference>
<feature type="region of interest" description="Disordered" evidence="8">
    <location>
        <begin position="1"/>
        <end position="24"/>
    </location>
</feature>
<comment type="similarity">
    <text evidence="1 7">Belongs to the peptidase M3 family.</text>
</comment>